<gene>
    <name evidence="1" type="ORF">K1T71_004506</name>
</gene>
<evidence type="ECO:0000313" key="2">
    <source>
        <dbReference type="Proteomes" id="UP000824533"/>
    </source>
</evidence>
<protein>
    <submittedName>
        <fullName evidence="1">Uncharacterized protein</fullName>
    </submittedName>
</protein>
<name>A0ACC1D7W3_9NEOP</name>
<comment type="caution">
    <text evidence="1">The sequence shown here is derived from an EMBL/GenBank/DDBJ whole genome shotgun (WGS) entry which is preliminary data.</text>
</comment>
<reference evidence="1 2" key="1">
    <citation type="journal article" date="2021" name="Front. Genet.">
        <title>Chromosome-Level Genome Assembly Reveals Significant Gene Expansion in the Toll and IMD Signaling Pathways of Dendrolimus kikuchii.</title>
        <authorList>
            <person name="Zhou J."/>
            <person name="Wu P."/>
            <person name="Xiong Z."/>
            <person name="Liu N."/>
            <person name="Zhao N."/>
            <person name="Ji M."/>
            <person name="Qiu Y."/>
            <person name="Yang B."/>
        </authorList>
    </citation>
    <scope>NUCLEOTIDE SEQUENCE [LARGE SCALE GENOMIC DNA]</scope>
    <source>
        <strain evidence="1">Ann1</strain>
    </source>
</reference>
<dbReference type="EMBL" id="CM034393">
    <property type="protein sequence ID" value="KAJ0179915.1"/>
    <property type="molecule type" value="Genomic_DNA"/>
</dbReference>
<organism evidence="1 2">
    <name type="scientific">Dendrolimus kikuchii</name>
    <dbReference type="NCBI Taxonomy" id="765133"/>
    <lineage>
        <taxon>Eukaryota</taxon>
        <taxon>Metazoa</taxon>
        <taxon>Ecdysozoa</taxon>
        <taxon>Arthropoda</taxon>
        <taxon>Hexapoda</taxon>
        <taxon>Insecta</taxon>
        <taxon>Pterygota</taxon>
        <taxon>Neoptera</taxon>
        <taxon>Endopterygota</taxon>
        <taxon>Lepidoptera</taxon>
        <taxon>Glossata</taxon>
        <taxon>Ditrysia</taxon>
        <taxon>Bombycoidea</taxon>
        <taxon>Lasiocampidae</taxon>
        <taxon>Dendrolimus</taxon>
    </lineage>
</organism>
<dbReference type="Proteomes" id="UP000824533">
    <property type="component" value="Linkage Group LG07"/>
</dbReference>
<evidence type="ECO:0000313" key="1">
    <source>
        <dbReference type="EMBL" id="KAJ0179915.1"/>
    </source>
</evidence>
<accession>A0ACC1D7W3</accession>
<sequence>MKLLAVLCGLIAVGMVASLSVNSGFTQSDGTKQDQLEEIEHSEKATEQGKYSWVDPSGKVHYYDPLPNNGTDEGPGNGLAAGPLSSMLGIGR</sequence>
<keyword evidence="2" id="KW-1185">Reference proteome</keyword>
<proteinExistence type="predicted"/>